<dbReference type="EMBL" id="HACA01018148">
    <property type="protein sequence ID" value="CDW35509.1"/>
    <property type="molecule type" value="Transcribed_RNA"/>
</dbReference>
<name>A0A0K2UB98_LEPSM</name>
<accession>A0A0K2UB98</accession>
<evidence type="ECO:0000313" key="1">
    <source>
        <dbReference type="EMBL" id="CDW35509.1"/>
    </source>
</evidence>
<reference evidence="1" key="1">
    <citation type="submission" date="2014-05" db="EMBL/GenBank/DDBJ databases">
        <authorList>
            <person name="Chronopoulou M."/>
        </authorList>
    </citation>
    <scope>NUCLEOTIDE SEQUENCE</scope>
    <source>
        <tissue evidence="1">Whole organism</tissue>
    </source>
</reference>
<dbReference type="AlphaFoldDB" id="A0A0K2UB98"/>
<proteinExistence type="predicted"/>
<protein>
    <submittedName>
        <fullName evidence="1">Uncharacterized protein</fullName>
    </submittedName>
</protein>
<sequence>MSYKSMGYMDPHTPILPVPRNSYFSIRHPINTLSETLFNVQGITPFCASLGGSFMM</sequence>
<organism evidence="1">
    <name type="scientific">Lepeophtheirus salmonis</name>
    <name type="common">Salmon louse</name>
    <name type="synonym">Caligus salmonis</name>
    <dbReference type="NCBI Taxonomy" id="72036"/>
    <lineage>
        <taxon>Eukaryota</taxon>
        <taxon>Metazoa</taxon>
        <taxon>Ecdysozoa</taxon>
        <taxon>Arthropoda</taxon>
        <taxon>Crustacea</taxon>
        <taxon>Multicrustacea</taxon>
        <taxon>Hexanauplia</taxon>
        <taxon>Copepoda</taxon>
        <taxon>Siphonostomatoida</taxon>
        <taxon>Caligidae</taxon>
        <taxon>Lepeophtheirus</taxon>
    </lineage>
</organism>